<reference evidence="4 5" key="1">
    <citation type="journal article" date="2011" name="Genome Res.">
        <title>Phylogeny-wide analysis of social amoeba genomes highlights ancient origins for complex intercellular communication.</title>
        <authorList>
            <person name="Heidel A.J."/>
            <person name="Lawal H.M."/>
            <person name="Felder M."/>
            <person name="Schilde C."/>
            <person name="Helps N.R."/>
            <person name="Tunggal B."/>
            <person name="Rivero F."/>
            <person name="John U."/>
            <person name="Schleicher M."/>
            <person name="Eichinger L."/>
            <person name="Platzer M."/>
            <person name="Noegel A.A."/>
            <person name="Schaap P."/>
            <person name="Gloeckner G."/>
        </authorList>
    </citation>
    <scope>NUCLEOTIDE SEQUENCE [LARGE SCALE GENOMIC DNA]</scope>
    <source>
        <strain evidence="5">ATCC 26659 / Pp 5 / PN500</strain>
    </source>
</reference>
<dbReference type="GeneID" id="31364004"/>
<feature type="compositionally biased region" description="Low complexity" evidence="1">
    <location>
        <begin position="387"/>
        <end position="404"/>
    </location>
</feature>
<dbReference type="Pfam" id="PF00787">
    <property type="entry name" value="PX"/>
    <property type="match status" value="1"/>
</dbReference>
<dbReference type="GO" id="GO:0005085">
    <property type="term" value="F:guanyl-nucleotide exchange factor activity"/>
    <property type="evidence" value="ECO:0007669"/>
    <property type="project" value="InterPro"/>
</dbReference>
<evidence type="ECO:0000256" key="1">
    <source>
        <dbReference type="SAM" id="MobiDB-lite"/>
    </source>
</evidence>
<proteinExistence type="predicted"/>
<evidence type="ECO:0000259" key="3">
    <source>
        <dbReference type="PROSITE" id="PS51205"/>
    </source>
</evidence>
<feature type="compositionally biased region" description="Polar residues" evidence="1">
    <location>
        <begin position="122"/>
        <end position="133"/>
    </location>
</feature>
<feature type="region of interest" description="Disordered" evidence="1">
    <location>
        <begin position="69"/>
        <end position="133"/>
    </location>
</feature>
<dbReference type="Gene3D" id="3.30.1520.10">
    <property type="entry name" value="Phox-like domain"/>
    <property type="match status" value="1"/>
</dbReference>
<name>D3BIF5_HETP5</name>
<sequence>MKKVSSINNFFKRSTSGTNSNGGTPTGGNSGANSPTIANGSASPGSQTPPNLSNIEYEADDHVFSPAKITKQNQQQQHQQQQQQLNSSHSALPSLGSEAVQHHPLESSGSSLSSSGVSSGSIFSPRTSPTSTPILTRHIVEQYPPVADVITPPPPTSSSSSTSNSSTSTSNNTNSNGGQEIIKSALIVSTDTVSPDKKPYTVYKVQVETNKSMYIIWRRYSEFLDIDLKLRAAYPLSRLPFPPKKTFGKMNNEFIEQRKDHLQQFVNALFTHPTLTDLPCDPIVVAFFHQNSIDQNQLEISTRSNTPKQSKLANDQVVRYIISTLPFWSDLLDYGSLLSLTETYSTTSSSYNGSPTPNLLIDGINSAGVNANGNGNSGGGSSRDLRSSSSSSSHQQQQQQQQQHLTMVESMEYSRQVFLQLLATHYHLRTSSDSHKSHRDCDCLAPKFRGTIIGIPNITGSFLQSFNTEFQNTRSPVALNRTASSIDLESSRESINIPLNESMQQQILLSSSASSGSLATSSSELDQQLSMVSHIVSNGRMLCVSTSDSSNLSREESRFNLSLCHFVLLAFSLIDMASFESIGVWVEDIKMMCPESPIILVGLQRDLREASNPLGQSITYQQGLDKSKQIPNCLAYIESPSASDGVGGWRRSLLSELASQLINHYREVFVQHTTKKSNYTVRGSFLSKIFPRYPDEIIHKGLTSYDGDVEKALELLALDYANYSESNEHQSTSHKRQHLRSQSVDTSSSSKNSSINSSSSNLNTWIHNDSNNTTSGDSNNNNSKSNNQPPPHRQSVKIPESQINTLVEKLKKNSVDSFIKGFLRKKNQTQDQQAEMVLSFLREMRTQLQSSQLFSSLNVQNSDQEEDLTSLPLGEIENYLYQNIYKVVFSTQESLEKDVLLSDRMSKLVFVEPQHLEINQIHWNKDLWLAAEKELHSVNDLFSPSQKLEFLLSNSDSPGGADDFLPHLIYVVIHANVPNLYSNFEFTSKFCNSELLKMERYYYFTTFGIAVTFIEGIDSKHLKIDAEEYEAYMSGKKKYVPEELKNKQKELEEIAQMNEASRAKIMQKLGIDETTATVAITSPTKKKPQLLDSEERYEEESIEKAISEEKSCKQDAAAHTSTTSNEKENPFESPSASIDGPLLPIQWATSAPTETNKRNSVKGMSLSRTPSPPDSKSLQVEEHPLAFNHKSKSEDISNINITSTSTSTTTTSTPPLTLPTTTETSTATNATTDVSPVTTTTTTTTSSSSPTMVEQVSQFSSSPMENSQPKPNEVPELPPIEQPVTITKNTTNNDEDNIDNPLDLNHNVIIDQ</sequence>
<feature type="region of interest" description="Disordered" evidence="1">
    <location>
        <begin position="1080"/>
        <end position="1301"/>
    </location>
</feature>
<evidence type="ECO:0000259" key="2">
    <source>
        <dbReference type="PROSITE" id="PS50195"/>
    </source>
</evidence>
<feature type="compositionally biased region" description="Low complexity" evidence="1">
    <location>
        <begin position="741"/>
        <end position="787"/>
    </location>
</feature>
<dbReference type="GO" id="GO:0016192">
    <property type="term" value="P:vesicle-mediated transport"/>
    <property type="evidence" value="ECO:0007669"/>
    <property type="project" value="InterPro"/>
</dbReference>
<accession>D3BIF5</accession>
<dbReference type="STRING" id="670386.D3BIF5"/>
<dbReference type="GO" id="GO:0030139">
    <property type="term" value="C:endocytic vesicle"/>
    <property type="evidence" value="ECO:0007669"/>
    <property type="project" value="TreeGrafter"/>
</dbReference>
<dbReference type="InterPro" id="IPR001806">
    <property type="entry name" value="Small_GTPase"/>
</dbReference>
<feature type="region of interest" description="Disordered" evidence="1">
    <location>
        <begin position="1"/>
        <end position="55"/>
    </location>
</feature>
<dbReference type="InterPro" id="IPR001683">
    <property type="entry name" value="PX_dom"/>
</dbReference>
<dbReference type="InterPro" id="IPR036871">
    <property type="entry name" value="PX_dom_sf"/>
</dbReference>
<dbReference type="SMART" id="SM00312">
    <property type="entry name" value="PX"/>
    <property type="match status" value="1"/>
</dbReference>
<dbReference type="InterPro" id="IPR037191">
    <property type="entry name" value="VPS9_dom_sf"/>
</dbReference>
<feature type="compositionally biased region" description="Low complexity" evidence="1">
    <location>
        <begin position="1196"/>
        <end position="1251"/>
    </location>
</feature>
<dbReference type="GO" id="GO:0003924">
    <property type="term" value="F:GTPase activity"/>
    <property type="evidence" value="ECO:0007669"/>
    <property type="project" value="InterPro"/>
</dbReference>
<gene>
    <name evidence="4" type="ORF">PPL_08525</name>
</gene>
<dbReference type="Gene3D" id="1.10.246.120">
    <property type="match status" value="1"/>
</dbReference>
<dbReference type="InterPro" id="IPR003123">
    <property type="entry name" value="VPS9"/>
</dbReference>
<dbReference type="InterPro" id="IPR027417">
    <property type="entry name" value="P-loop_NTPase"/>
</dbReference>
<dbReference type="Gene3D" id="3.40.50.300">
    <property type="entry name" value="P-loop containing nucleotide triphosphate hydrolases"/>
    <property type="match status" value="1"/>
</dbReference>
<feature type="compositionally biased region" description="Polar residues" evidence="1">
    <location>
        <begin position="1"/>
        <end position="13"/>
    </location>
</feature>
<feature type="region of interest" description="Disordered" evidence="1">
    <location>
        <begin position="146"/>
        <end position="178"/>
    </location>
</feature>
<dbReference type="PANTHER" id="PTHR23101:SF25">
    <property type="entry name" value="GTPASE-ACTIVATING PROTEIN AND VPS9 DOMAIN-CONTAINING PROTEIN 1"/>
    <property type="match status" value="1"/>
</dbReference>
<dbReference type="GO" id="GO:0031267">
    <property type="term" value="F:small GTPase binding"/>
    <property type="evidence" value="ECO:0007669"/>
    <property type="project" value="TreeGrafter"/>
</dbReference>
<feature type="compositionally biased region" description="Low complexity" evidence="1">
    <location>
        <begin position="72"/>
        <end position="84"/>
    </location>
</feature>
<feature type="domain" description="PX" evidence="2">
    <location>
        <begin position="181"/>
        <end position="295"/>
    </location>
</feature>
<dbReference type="Gene3D" id="1.20.1050.80">
    <property type="entry name" value="VPS9 domain"/>
    <property type="match status" value="1"/>
</dbReference>
<evidence type="ECO:0000313" key="5">
    <source>
        <dbReference type="Proteomes" id="UP000001396"/>
    </source>
</evidence>
<evidence type="ECO:0000313" key="4">
    <source>
        <dbReference type="EMBL" id="EFA79055.1"/>
    </source>
</evidence>
<feature type="compositionally biased region" description="Polar residues" evidence="1">
    <location>
        <begin position="35"/>
        <end position="54"/>
    </location>
</feature>
<dbReference type="GO" id="GO:0005829">
    <property type="term" value="C:cytosol"/>
    <property type="evidence" value="ECO:0007669"/>
    <property type="project" value="TreeGrafter"/>
</dbReference>
<dbReference type="SUPFAM" id="SSF52540">
    <property type="entry name" value="P-loop containing nucleoside triphosphate hydrolases"/>
    <property type="match status" value="1"/>
</dbReference>
<feature type="region of interest" description="Disordered" evidence="1">
    <location>
        <begin position="727"/>
        <end position="799"/>
    </location>
</feature>
<dbReference type="PROSITE" id="PS51205">
    <property type="entry name" value="VPS9"/>
    <property type="match status" value="1"/>
</dbReference>
<dbReference type="SUPFAM" id="SSF64268">
    <property type="entry name" value="PX domain"/>
    <property type="match status" value="1"/>
</dbReference>
<dbReference type="SMART" id="SM00174">
    <property type="entry name" value="RHO"/>
    <property type="match status" value="1"/>
</dbReference>
<dbReference type="FunCoup" id="D3BIF5">
    <property type="interactions" value="631"/>
</dbReference>
<dbReference type="PROSITE" id="PS50195">
    <property type="entry name" value="PX"/>
    <property type="match status" value="1"/>
</dbReference>
<dbReference type="CDD" id="cd06093">
    <property type="entry name" value="PX_domain"/>
    <property type="match status" value="1"/>
</dbReference>
<feature type="compositionally biased region" description="Basic and acidic residues" evidence="1">
    <location>
        <begin position="1102"/>
        <end position="1113"/>
    </location>
</feature>
<dbReference type="Proteomes" id="UP000001396">
    <property type="component" value="Unassembled WGS sequence"/>
</dbReference>
<dbReference type="GO" id="GO:0005525">
    <property type="term" value="F:GTP binding"/>
    <property type="evidence" value="ECO:0007669"/>
    <property type="project" value="InterPro"/>
</dbReference>
<dbReference type="GO" id="GO:0035091">
    <property type="term" value="F:phosphatidylinositol binding"/>
    <property type="evidence" value="ECO:0007669"/>
    <property type="project" value="InterPro"/>
</dbReference>
<dbReference type="PANTHER" id="PTHR23101">
    <property type="entry name" value="RAB GDP/GTP EXCHANGE FACTOR"/>
    <property type="match status" value="1"/>
</dbReference>
<dbReference type="Pfam" id="PF00071">
    <property type="entry name" value="Ras"/>
    <property type="match status" value="1"/>
</dbReference>
<feature type="compositionally biased region" description="Low complexity" evidence="1">
    <location>
        <begin position="107"/>
        <end position="121"/>
    </location>
</feature>
<dbReference type="InterPro" id="IPR045046">
    <property type="entry name" value="Vps9-like"/>
</dbReference>
<dbReference type="InParanoid" id="D3BIF5"/>
<dbReference type="Pfam" id="PF02204">
    <property type="entry name" value="VPS9"/>
    <property type="match status" value="1"/>
</dbReference>
<protein>
    <submittedName>
        <fullName evidence="4">Phox domain-containing protein</fullName>
    </submittedName>
</protein>
<feature type="domain" description="VPS9" evidence="3">
    <location>
        <begin position="895"/>
        <end position="1023"/>
    </location>
</feature>
<dbReference type="SMART" id="SM00167">
    <property type="entry name" value="VPS9"/>
    <property type="match status" value="1"/>
</dbReference>
<organism evidence="4 5">
    <name type="scientific">Heterostelium pallidum (strain ATCC 26659 / Pp 5 / PN500)</name>
    <name type="common">Cellular slime mold</name>
    <name type="synonym">Polysphondylium pallidum</name>
    <dbReference type="NCBI Taxonomy" id="670386"/>
    <lineage>
        <taxon>Eukaryota</taxon>
        <taxon>Amoebozoa</taxon>
        <taxon>Evosea</taxon>
        <taxon>Eumycetozoa</taxon>
        <taxon>Dictyostelia</taxon>
        <taxon>Acytosteliales</taxon>
        <taxon>Acytosteliaceae</taxon>
        <taxon>Heterostelium</taxon>
    </lineage>
</organism>
<feature type="region of interest" description="Disordered" evidence="1">
    <location>
        <begin position="370"/>
        <end position="405"/>
    </location>
</feature>
<comment type="caution">
    <text evidence="4">The sequence shown here is derived from an EMBL/GenBank/DDBJ whole genome shotgun (WGS) entry which is preliminary data.</text>
</comment>
<feature type="compositionally biased region" description="Low complexity" evidence="1">
    <location>
        <begin position="157"/>
        <end position="176"/>
    </location>
</feature>
<feature type="compositionally biased region" description="Low complexity" evidence="1">
    <location>
        <begin position="14"/>
        <end position="23"/>
    </location>
</feature>
<feature type="compositionally biased region" description="Polar residues" evidence="1">
    <location>
        <begin position="1166"/>
        <end position="1178"/>
    </location>
</feature>
<dbReference type="SUPFAM" id="SSF109993">
    <property type="entry name" value="VPS9 domain"/>
    <property type="match status" value="1"/>
</dbReference>
<dbReference type="RefSeq" id="XP_020431178.1">
    <property type="nucleotide sequence ID" value="XM_020579339.1"/>
</dbReference>
<feature type="compositionally biased region" description="Polar residues" evidence="1">
    <location>
        <begin position="1252"/>
        <end position="1270"/>
    </location>
</feature>
<dbReference type="EMBL" id="ADBJ01000037">
    <property type="protein sequence ID" value="EFA79055.1"/>
    <property type="molecule type" value="Genomic_DNA"/>
</dbReference>
<keyword evidence="5" id="KW-1185">Reference proteome</keyword>